<dbReference type="SUPFAM" id="SSF52540">
    <property type="entry name" value="P-loop containing nucleoside triphosphate hydrolases"/>
    <property type="match status" value="2"/>
</dbReference>
<evidence type="ECO:0000256" key="8">
    <source>
        <dbReference type="ARBA" id="ARBA00022801"/>
    </source>
</evidence>
<dbReference type="CDD" id="cd22332">
    <property type="entry name" value="HsdR_N"/>
    <property type="match status" value="1"/>
</dbReference>
<dbReference type="InterPro" id="IPR055180">
    <property type="entry name" value="HsdR_RecA-like_helicase_dom_2"/>
</dbReference>
<evidence type="ECO:0000256" key="6">
    <source>
        <dbReference type="ARBA" id="ARBA00022747"/>
    </source>
</evidence>
<dbReference type="RefSeq" id="WP_150481127.1">
    <property type="nucleotide sequence ID" value="NZ_BMTB01000001.1"/>
</dbReference>
<dbReference type="NCBIfam" id="TIGR00348">
    <property type="entry name" value="hsdR"/>
    <property type="match status" value="1"/>
</dbReference>
<evidence type="ECO:0000256" key="7">
    <source>
        <dbReference type="ARBA" id="ARBA00022759"/>
    </source>
</evidence>
<reference evidence="13 14" key="1">
    <citation type="submission" date="2017-09" db="EMBL/GenBank/DDBJ databases">
        <authorList>
            <person name="Lee N."/>
            <person name="Cho B.-K."/>
        </authorList>
    </citation>
    <scope>NUCLEOTIDE SEQUENCE [LARGE SCALE GENOMIC DNA]</scope>
    <source>
        <strain evidence="13 14">ATCC 13740</strain>
    </source>
</reference>
<dbReference type="REBASE" id="373129">
    <property type="entry name" value="Sco13740ORF16955P"/>
</dbReference>
<keyword evidence="5 11" id="KW-0547">Nucleotide-binding</keyword>
<feature type="domain" description="Helicase ATP-binding" evidence="12">
    <location>
        <begin position="302"/>
        <end position="509"/>
    </location>
</feature>
<dbReference type="InterPro" id="IPR004473">
    <property type="entry name" value="Restrct_endonuc_typeI_HsdR"/>
</dbReference>
<organism evidence="13 14">
    <name type="scientific">Streptomyces coeruleorubidus</name>
    <dbReference type="NCBI Taxonomy" id="116188"/>
    <lineage>
        <taxon>Bacteria</taxon>
        <taxon>Bacillati</taxon>
        <taxon>Actinomycetota</taxon>
        <taxon>Actinomycetes</taxon>
        <taxon>Kitasatosporales</taxon>
        <taxon>Streptomycetaceae</taxon>
        <taxon>Streptomyces</taxon>
    </lineage>
</organism>
<dbReference type="InterPro" id="IPR040980">
    <property type="entry name" value="SWI2_SNF2"/>
</dbReference>
<dbReference type="Pfam" id="PF04313">
    <property type="entry name" value="HSDR_N"/>
    <property type="match status" value="1"/>
</dbReference>
<keyword evidence="6 11" id="KW-0680">Restriction system</keyword>
<evidence type="ECO:0000256" key="1">
    <source>
        <dbReference type="ARBA" id="ARBA00000851"/>
    </source>
</evidence>
<dbReference type="EMBL" id="CP023694">
    <property type="protein sequence ID" value="QEV25674.1"/>
    <property type="molecule type" value="Genomic_DNA"/>
</dbReference>
<dbReference type="InterPro" id="IPR027417">
    <property type="entry name" value="P-loop_NTPase"/>
</dbReference>
<keyword evidence="4" id="KW-0540">Nuclease</keyword>
<evidence type="ECO:0000256" key="11">
    <source>
        <dbReference type="RuleBase" id="RU364115"/>
    </source>
</evidence>
<dbReference type="PANTHER" id="PTHR30195">
    <property type="entry name" value="TYPE I SITE-SPECIFIC DEOXYRIBONUCLEASE PROTEIN SUBUNIT M AND R"/>
    <property type="match status" value="1"/>
</dbReference>
<dbReference type="InterPro" id="IPR007409">
    <property type="entry name" value="Restrct_endonuc_type1_HsdR_N"/>
</dbReference>
<dbReference type="Gene3D" id="3.90.1570.50">
    <property type="match status" value="1"/>
</dbReference>
<dbReference type="InterPro" id="IPR051268">
    <property type="entry name" value="Type-I_R_enzyme_R_subunit"/>
</dbReference>
<comment type="catalytic activity">
    <reaction evidence="1 11">
        <text>Endonucleolytic cleavage of DNA to give random double-stranded fragments with terminal 5'-phosphates, ATP is simultaneously hydrolyzed.</text>
        <dbReference type="EC" id="3.1.21.3"/>
    </reaction>
</comment>
<comment type="function">
    <text evidence="11">Subunit R is required for both nuclease and ATPase activities, but not for modification.</text>
</comment>
<proteinExistence type="inferred from homology"/>
<evidence type="ECO:0000256" key="9">
    <source>
        <dbReference type="ARBA" id="ARBA00022840"/>
    </source>
</evidence>
<keyword evidence="8 11" id="KW-0378">Hydrolase</keyword>
<evidence type="ECO:0000256" key="10">
    <source>
        <dbReference type="ARBA" id="ARBA00023125"/>
    </source>
</evidence>
<gene>
    <name evidence="13" type="ORF">CP976_16945</name>
</gene>
<evidence type="ECO:0000256" key="5">
    <source>
        <dbReference type="ARBA" id="ARBA00022741"/>
    </source>
</evidence>
<dbReference type="Pfam" id="PF22679">
    <property type="entry name" value="T1R_D3-like"/>
    <property type="match status" value="1"/>
</dbReference>
<name>A0A5J6I3B6_STRC4</name>
<dbReference type="GO" id="GO:0009307">
    <property type="term" value="P:DNA restriction-modification system"/>
    <property type="evidence" value="ECO:0007669"/>
    <property type="project" value="UniProtKB-KW"/>
</dbReference>
<dbReference type="KEGG" id="scoe:CP976_16945"/>
<evidence type="ECO:0000256" key="3">
    <source>
        <dbReference type="ARBA" id="ARBA00011296"/>
    </source>
</evidence>
<evidence type="ECO:0000256" key="4">
    <source>
        <dbReference type="ARBA" id="ARBA00022722"/>
    </source>
</evidence>
<comment type="subunit">
    <text evidence="3 11">The type I restriction/modification system is composed of three polypeptides R, M and S.</text>
</comment>
<evidence type="ECO:0000259" key="12">
    <source>
        <dbReference type="SMART" id="SM00487"/>
    </source>
</evidence>
<comment type="similarity">
    <text evidence="2 11">Belongs to the HsdR family.</text>
</comment>
<dbReference type="Proteomes" id="UP000326598">
    <property type="component" value="Chromosome"/>
</dbReference>
<dbReference type="AlphaFoldDB" id="A0A5J6I3B6"/>
<keyword evidence="9 11" id="KW-0067">ATP-binding</keyword>
<dbReference type="PANTHER" id="PTHR30195:SF15">
    <property type="entry name" value="TYPE I RESTRICTION ENZYME HINDI ENDONUCLEASE SUBUNIT"/>
    <property type="match status" value="1"/>
</dbReference>
<evidence type="ECO:0000256" key="2">
    <source>
        <dbReference type="ARBA" id="ARBA00008598"/>
    </source>
</evidence>
<dbReference type="GO" id="GO:0009035">
    <property type="term" value="F:type I site-specific deoxyribonuclease activity"/>
    <property type="evidence" value="ECO:0007669"/>
    <property type="project" value="UniProtKB-EC"/>
</dbReference>
<dbReference type="Pfam" id="PF18766">
    <property type="entry name" value="SWI2_SNF2"/>
    <property type="match status" value="1"/>
</dbReference>
<evidence type="ECO:0000313" key="14">
    <source>
        <dbReference type="Proteomes" id="UP000326598"/>
    </source>
</evidence>
<dbReference type="EC" id="3.1.21.3" evidence="11"/>
<dbReference type="GeneID" id="91417757"/>
<dbReference type="InterPro" id="IPR014001">
    <property type="entry name" value="Helicase_ATP-bd"/>
</dbReference>
<keyword evidence="7 13" id="KW-0255">Endonuclease</keyword>
<sequence length="1105" mass="123117">MSESGLEYVLVEEPLIAQLVAMGWRHERGSTPGAAEPKDPGASLRESFAEPVLERLLRRKLRQLNLDARGSEWLDKERISQAVNALTRLSSTTLLDANTVSTDLLVTGTTVDGLPGWDSGRDQRVQYIDWTHPERNDFLVVSQFRMDVPGTSGQKSVVPDLVLFVNGIPLVVIECKKPALHGGSLSAAIDQLRRYANQRGAKTHSEGSEPLFRTVQLTVATTGDKAMLGTYTSHADHYSVWRDPYPLTKAELATERGKKKDALWAQEILAAGVLRPAQLLDIVKNFVIFMDVATDGGGTRRVKIAPRYQQYRAVNRAVRRLLTGKTKQQDGKDDRRGGIVWHTQGSGKSLTMVFLVRKMRSTPGLSQFKIVLVTDRTQLQTQLSKTAVLTGEKPDVVKRSAGVPATLRKQGAGLAFIMLQKQVDAAKVRQAADADALTHDRAVGWGQLNDSESVLILVDEAHRSHGSKLHQNLMESLPNAVRIGFTGTPIIMRAKNRTTDIFGTFIDQYRLADAEEDGAIVPIIYEGRIAKAAIADAEDLDDAFASYFPELTDEEYDKLQHRYATTSDVLSADSLILKKARDMMAHYVSNVMPNGFKGQVVAYSRKVAVRYRDALLQARNELVAEAEKLSPVLLEKPTERLTAKQAIAVAAHRQIELLRAIDFVPVISSDNNDKEDTAQWTDEKGHEDVVERFLKAFPDKPAPGEKPVAFLIVRTMLLTGFDAPIEQVMYLDRRIKEADLLQAIARVNRTFDGKAAGFVVDYAGISKHLQAAMDAYAAEDAEGAPTDFSAEIARLEPRRNRLRMLFTEHGVTPAGDRQTIEECVQLLKDDERRSQFDSALRKFLTTVETVMPRQEAKNYLADARLYAHISTWARSRYQDTSDFDASLYGEKVRELIDQHITALGVKQVIPPRQLTAGDFRDKVEALPGAQAQASTMEHAIRRHIEVHLGEDPAEYTKLRERLEEILRDYADQWDQQVLLFKDLTSKVIAVHEGSSDHGDQRLAALTPLERALYGEMASETLTDGVLAQEVHDRLVLVADKIEDEAVKHVRKKNFWSNPVAQGDLRAAVFRLVIDLGVADPSQVDHLADSLLDILGHHRHSLQRSS</sequence>
<dbReference type="Gene3D" id="3.40.50.300">
    <property type="entry name" value="P-loop containing nucleotide triphosphate hydrolases"/>
    <property type="match status" value="2"/>
</dbReference>
<accession>A0A5J6I3B6</accession>
<dbReference type="GO" id="GO:0003677">
    <property type="term" value="F:DNA binding"/>
    <property type="evidence" value="ECO:0007669"/>
    <property type="project" value="UniProtKB-KW"/>
</dbReference>
<evidence type="ECO:0000313" key="13">
    <source>
        <dbReference type="EMBL" id="QEV25674.1"/>
    </source>
</evidence>
<dbReference type="SMART" id="SM00487">
    <property type="entry name" value="DEXDc"/>
    <property type="match status" value="1"/>
</dbReference>
<protein>
    <recommendedName>
        <fullName evidence="11">Type I restriction enzyme endonuclease subunit</fullName>
        <shortName evidence="11">R protein</shortName>
        <ecNumber evidence="11">3.1.21.3</ecNumber>
    </recommendedName>
</protein>
<dbReference type="CDD" id="cd18800">
    <property type="entry name" value="SF2_C_EcoR124I-like"/>
    <property type="match status" value="1"/>
</dbReference>
<keyword evidence="10 11" id="KW-0238">DNA-binding</keyword>
<dbReference type="GO" id="GO:0005524">
    <property type="term" value="F:ATP binding"/>
    <property type="evidence" value="ECO:0007669"/>
    <property type="project" value="UniProtKB-KW"/>
</dbReference>